<evidence type="ECO:0008006" key="3">
    <source>
        <dbReference type="Google" id="ProtNLM"/>
    </source>
</evidence>
<sequence length="153" mass="17121">MNFRYAASIVLLSLFSCTPDETSISPTTDGNPVERFCALVARSQLEEAAQLVRAPARFYEDEEGYWVMASPGNGSEREWTVRALPDVWMTRFKKGVLKSKNLEETEEDDPACSFLQTDIMCDPLQATVTFAPETNGITLAIDPIGDRKNYTLE</sequence>
<dbReference type="Proteomes" id="UP000320421">
    <property type="component" value="Chromosome"/>
</dbReference>
<dbReference type="PROSITE" id="PS51257">
    <property type="entry name" value="PROKAR_LIPOPROTEIN"/>
    <property type="match status" value="1"/>
</dbReference>
<accession>A0A517PIR2</accession>
<proteinExistence type="predicted"/>
<reference evidence="1 2" key="1">
    <citation type="submission" date="2019-02" db="EMBL/GenBank/DDBJ databases">
        <title>Deep-cultivation of Planctomycetes and their phenomic and genomic characterization uncovers novel biology.</title>
        <authorList>
            <person name="Wiegand S."/>
            <person name="Jogler M."/>
            <person name="Boedeker C."/>
            <person name="Pinto D."/>
            <person name="Vollmers J."/>
            <person name="Rivas-Marin E."/>
            <person name="Kohn T."/>
            <person name="Peeters S.H."/>
            <person name="Heuer A."/>
            <person name="Rast P."/>
            <person name="Oberbeckmann S."/>
            <person name="Bunk B."/>
            <person name="Jeske O."/>
            <person name="Meyerdierks A."/>
            <person name="Storesund J.E."/>
            <person name="Kallscheuer N."/>
            <person name="Luecker S."/>
            <person name="Lage O.M."/>
            <person name="Pohl T."/>
            <person name="Merkel B.J."/>
            <person name="Hornburger P."/>
            <person name="Mueller R.-W."/>
            <person name="Bruemmer F."/>
            <person name="Labrenz M."/>
            <person name="Spormann A.M."/>
            <person name="Op den Camp H."/>
            <person name="Overmann J."/>
            <person name="Amann R."/>
            <person name="Jetten M.S.M."/>
            <person name="Mascher T."/>
            <person name="Medema M.H."/>
            <person name="Devos D.P."/>
            <person name="Kaster A.-K."/>
            <person name="Ovreas L."/>
            <person name="Rohde M."/>
            <person name="Galperin M.Y."/>
            <person name="Jogler C."/>
        </authorList>
    </citation>
    <scope>NUCLEOTIDE SEQUENCE [LARGE SCALE GENOMIC DNA]</scope>
    <source>
        <strain evidence="1 2">HG66A1</strain>
    </source>
</reference>
<organism evidence="1 2">
    <name type="scientific">Gimesia chilikensis</name>
    <dbReference type="NCBI Taxonomy" id="2605989"/>
    <lineage>
        <taxon>Bacteria</taxon>
        <taxon>Pseudomonadati</taxon>
        <taxon>Planctomycetota</taxon>
        <taxon>Planctomycetia</taxon>
        <taxon>Planctomycetales</taxon>
        <taxon>Planctomycetaceae</taxon>
        <taxon>Gimesia</taxon>
    </lineage>
</organism>
<dbReference type="EMBL" id="CP036266">
    <property type="protein sequence ID" value="QDT19263.1"/>
    <property type="molecule type" value="Genomic_DNA"/>
</dbReference>
<protein>
    <recommendedName>
        <fullName evidence="3">Lipoprotein</fullName>
    </recommendedName>
</protein>
<evidence type="ECO:0000313" key="1">
    <source>
        <dbReference type="EMBL" id="QDT19263.1"/>
    </source>
</evidence>
<dbReference type="AlphaFoldDB" id="A0A517PIR2"/>
<keyword evidence="2" id="KW-1185">Reference proteome</keyword>
<evidence type="ECO:0000313" key="2">
    <source>
        <dbReference type="Proteomes" id="UP000320421"/>
    </source>
</evidence>
<gene>
    <name evidence="1" type="ORF">HG66A1_10270</name>
</gene>
<name>A0A517PIR2_9PLAN</name>